<dbReference type="GO" id="GO:0046872">
    <property type="term" value="F:metal ion binding"/>
    <property type="evidence" value="ECO:0007669"/>
    <property type="project" value="UniProtKB-KW"/>
</dbReference>
<dbReference type="Gene3D" id="2.70.70.10">
    <property type="entry name" value="Glucose Permease (Domain IIA)"/>
    <property type="match status" value="1"/>
</dbReference>
<dbReference type="Pfam" id="PF01551">
    <property type="entry name" value="Peptidase_M23"/>
    <property type="match status" value="1"/>
</dbReference>
<name>A0A497X8Q1_9PROT</name>
<proteinExistence type="predicted"/>
<keyword evidence="5" id="KW-0862">Zinc</keyword>
<dbReference type="InterPro" id="IPR011055">
    <property type="entry name" value="Dup_hybrid_motif"/>
</dbReference>
<dbReference type="CDD" id="cd12797">
    <property type="entry name" value="M23_peptidase"/>
    <property type="match status" value="1"/>
</dbReference>
<keyword evidence="7" id="KW-0472">Membrane</keyword>
<evidence type="ECO:0000313" key="9">
    <source>
        <dbReference type="EMBL" id="RLJ62174.1"/>
    </source>
</evidence>
<feature type="transmembrane region" description="Helical" evidence="7">
    <location>
        <begin position="21"/>
        <end position="42"/>
    </location>
</feature>
<dbReference type="Proteomes" id="UP000268908">
    <property type="component" value="Unassembled WGS sequence"/>
</dbReference>
<evidence type="ECO:0000256" key="4">
    <source>
        <dbReference type="ARBA" id="ARBA00022801"/>
    </source>
</evidence>
<dbReference type="Gene3D" id="3.10.450.350">
    <property type="match status" value="2"/>
</dbReference>
<keyword evidence="2" id="KW-0645">Protease</keyword>
<evidence type="ECO:0000259" key="8">
    <source>
        <dbReference type="Pfam" id="PF01551"/>
    </source>
</evidence>
<dbReference type="PANTHER" id="PTHR21666">
    <property type="entry name" value="PEPTIDASE-RELATED"/>
    <property type="match status" value="1"/>
</dbReference>
<gene>
    <name evidence="9" type="ORF">DFR35_2819</name>
</gene>
<accession>A0A497X8Q1</accession>
<dbReference type="EMBL" id="RCCI01000008">
    <property type="protein sequence ID" value="RLJ62174.1"/>
    <property type="molecule type" value="Genomic_DNA"/>
</dbReference>
<dbReference type="InterPro" id="IPR050570">
    <property type="entry name" value="Cell_wall_metabolism_enzyme"/>
</dbReference>
<evidence type="ECO:0000256" key="5">
    <source>
        <dbReference type="ARBA" id="ARBA00022833"/>
    </source>
</evidence>
<evidence type="ECO:0000313" key="10">
    <source>
        <dbReference type="Proteomes" id="UP000268908"/>
    </source>
</evidence>
<comment type="cofactor">
    <cofactor evidence="1">
        <name>Zn(2+)</name>
        <dbReference type="ChEBI" id="CHEBI:29105"/>
    </cofactor>
</comment>
<keyword evidence="7" id="KW-0812">Transmembrane</keyword>
<keyword evidence="6" id="KW-0482">Metalloprotease</keyword>
<dbReference type="PANTHER" id="PTHR21666:SF288">
    <property type="entry name" value="CELL DIVISION PROTEIN YTFB"/>
    <property type="match status" value="1"/>
</dbReference>
<evidence type="ECO:0000256" key="7">
    <source>
        <dbReference type="SAM" id="Phobius"/>
    </source>
</evidence>
<dbReference type="GO" id="GO:0006508">
    <property type="term" value="P:proteolysis"/>
    <property type="evidence" value="ECO:0007669"/>
    <property type="project" value="UniProtKB-KW"/>
</dbReference>
<evidence type="ECO:0000256" key="2">
    <source>
        <dbReference type="ARBA" id="ARBA00022670"/>
    </source>
</evidence>
<evidence type="ECO:0000256" key="3">
    <source>
        <dbReference type="ARBA" id="ARBA00022723"/>
    </source>
</evidence>
<dbReference type="GO" id="GO:0004222">
    <property type="term" value="F:metalloendopeptidase activity"/>
    <property type="evidence" value="ECO:0007669"/>
    <property type="project" value="TreeGrafter"/>
</dbReference>
<evidence type="ECO:0000256" key="1">
    <source>
        <dbReference type="ARBA" id="ARBA00001947"/>
    </source>
</evidence>
<dbReference type="SUPFAM" id="SSF51261">
    <property type="entry name" value="Duplicated hybrid motif"/>
    <property type="match status" value="1"/>
</dbReference>
<dbReference type="AlphaFoldDB" id="A0A497X8Q1"/>
<keyword evidence="10" id="KW-1185">Reference proteome</keyword>
<keyword evidence="3" id="KW-0479">Metal-binding</keyword>
<sequence>MTKEKSRILAQLPKLRDARPRHFWASAGVAAASLFGMVAAFGTAPGTLEIERLQQIRVESLAPQHGSSVELAGASFAREERIQRGDTVAALLGRLGVTETKTLELLRSNNEASPIFRQLSPGKNVTAHVGANGELQSLTFPLNGSNDKALLVERSEQSFRVSEQPLQLDTQVVLKTAEIRHSLFGATDAAGIPDAVATGLADIFGGDIDFHRDLRKGDRFSVIFESLLHQGRLVRTGRILAAEFVSNGKTFSAAWFESAPGQGGYYTFDGKNVRKAFLRSPLEFSRVTSGFSASRFHPVLQKWRAHKGTDYGAPVGTRVKATGDGVVDFVGTQGGYGKVVVLRHQGRYTTLYGHLSGFASGLRKGSRVGQGDVIAYVGATGLASGPHLHYEFRINDVHQNPLSVALPTAPPLAPEELARFRTSLKPELARIELIRGVNLALLD</sequence>
<dbReference type="RefSeq" id="WP_243642538.1">
    <property type="nucleotide sequence ID" value="NZ_BHVV01000002.1"/>
</dbReference>
<keyword evidence="7" id="KW-1133">Transmembrane helix</keyword>
<organism evidence="9 10">
    <name type="scientific">Sulfurisoma sediminicola</name>
    <dbReference type="NCBI Taxonomy" id="1381557"/>
    <lineage>
        <taxon>Bacteria</taxon>
        <taxon>Pseudomonadati</taxon>
        <taxon>Pseudomonadota</taxon>
        <taxon>Betaproteobacteria</taxon>
        <taxon>Nitrosomonadales</taxon>
        <taxon>Sterolibacteriaceae</taxon>
        <taxon>Sulfurisoma</taxon>
    </lineage>
</organism>
<reference evidence="9 10" key="1">
    <citation type="submission" date="2018-10" db="EMBL/GenBank/DDBJ databases">
        <title>Genomic Encyclopedia of Type Strains, Phase IV (KMG-IV): sequencing the most valuable type-strain genomes for metagenomic binning, comparative biology and taxonomic classification.</title>
        <authorList>
            <person name="Goeker M."/>
        </authorList>
    </citation>
    <scope>NUCLEOTIDE SEQUENCE [LARGE SCALE GENOMIC DNA]</scope>
    <source>
        <strain evidence="9 10">DSM 26916</strain>
    </source>
</reference>
<feature type="domain" description="M23ase beta-sheet core" evidence="8">
    <location>
        <begin position="305"/>
        <end position="401"/>
    </location>
</feature>
<evidence type="ECO:0000256" key="6">
    <source>
        <dbReference type="ARBA" id="ARBA00023049"/>
    </source>
</evidence>
<keyword evidence="4 9" id="KW-0378">Hydrolase</keyword>
<comment type="caution">
    <text evidence="9">The sequence shown here is derived from an EMBL/GenBank/DDBJ whole genome shotgun (WGS) entry which is preliminary data.</text>
</comment>
<protein>
    <submittedName>
        <fullName evidence="9">Murein DD-endopeptidase MepM/ murein hydrolase activator NlpD</fullName>
    </submittedName>
</protein>
<dbReference type="InterPro" id="IPR016047">
    <property type="entry name" value="M23ase_b-sheet_dom"/>
</dbReference>